<dbReference type="EMBL" id="BK032634">
    <property type="protein sequence ID" value="DAF52360.1"/>
    <property type="molecule type" value="Genomic_DNA"/>
</dbReference>
<protein>
    <submittedName>
        <fullName evidence="1">Uncharacterized protein</fullName>
    </submittedName>
</protein>
<evidence type="ECO:0000313" key="1">
    <source>
        <dbReference type="EMBL" id="DAF52360.1"/>
    </source>
</evidence>
<proteinExistence type="predicted"/>
<reference evidence="1" key="1">
    <citation type="journal article" date="2021" name="Proc. Natl. Acad. Sci. U.S.A.">
        <title>A Catalog of Tens of Thousands of Viruses from Human Metagenomes Reveals Hidden Associations with Chronic Diseases.</title>
        <authorList>
            <person name="Tisza M.J."/>
            <person name="Buck C.B."/>
        </authorList>
    </citation>
    <scope>NUCLEOTIDE SEQUENCE</scope>
    <source>
        <strain evidence="1">Ctvf68</strain>
    </source>
</reference>
<accession>A0A8S5SN65</accession>
<sequence length="31" mass="3696">MLPLISPFCSSNFLMFSRISTRMWLFTERPS</sequence>
<organism evidence="1">
    <name type="scientific">Siphoviridae sp. ctvf68</name>
    <dbReference type="NCBI Taxonomy" id="2827967"/>
    <lineage>
        <taxon>Viruses</taxon>
        <taxon>Duplodnaviria</taxon>
        <taxon>Heunggongvirae</taxon>
        <taxon>Uroviricota</taxon>
        <taxon>Caudoviricetes</taxon>
    </lineage>
</organism>
<name>A0A8S5SN65_9CAUD</name>